<evidence type="ECO:0000256" key="1">
    <source>
        <dbReference type="ARBA" id="ARBA00022737"/>
    </source>
</evidence>
<dbReference type="AlphaFoldDB" id="A0ABC8LHJ7"/>
<sequence length="157" mass="17986">MVCEDGKSKQIQNPIHQPDEAAMLEKISTVMLNKLKVDKLREKFWIHDVDKNGFITKPELRYSMTKDGGEVTKEEVNKIFEAADVDYDGQISYDEFVKLNAKCKNQNGFVTAADYQKFVLTVTGKKVTDEDARNFIESFDVDGDGRVSYDEFVKLTR</sequence>
<proteinExistence type="predicted"/>
<feature type="domain" description="EF-hand" evidence="3">
    <location>
        <begin position="35"/>
        <end position="70"/>
    </location>
</feature>
<dbReference type="SMART" id="SM00054">
    <property type="entry name" value="EFh"/>
    <property type="match status" value="3"/>
</dbReference>
<comment type="caution">
    <text evidence="4">The sequence shown here is derived from an EMBL/GenBank/DDBJ whole genome shotgun (WGS) entry which is preliminary data.</text>
</comment>
<dbReference type="PROSITE" id="PS00018">
    <property type="entry name" value="EF_HAND_1"/>
    <property type="match status" value="2"/>
</dbReference>
<feature type="domain" description="EF-hand" evidence="3">
    <location>
        <begin position="71"/>
        <end position="106"/>
    </location>
</feature>
<dbReference type="PANTHER" id="PTHR23050">
    <property type="entry name" value="CALCIUM BINDING PROTEIN"/>
    <property type="match status" value="1"/>
</dbReference>
<evidence type="ECO:0000259" key="3">
    <source>
        <dbReference type="PROSITE" id="PS50222"/>
    </source>
</evidence>
<feature type="domain" description="EF-hand" evidence="3">
    <location>
        <begin position="127"/>
        <end position="157"/>
    </location>
</feature>
<organism evidence="4 5">
    <name type="scientific">Eruca vesicaria subsp. sativa</name>
    <name type="common">Garden rocket</name>
    <name type="synonym">Eruca sativa</name>
    <dbReference type="NCBI Taxonomy" id="29727"/>
    <lineage>
        <taxon>Eukaryota</taxon>
        <taxon>Viridiplantae</taxon>
        <taxon>Streptophyta</taxon>
        <taxon>Embryophyta</taxon>
        <taxon>Tracheophyta</taxon>
        <taxon>Spermatophyta</taxon>
        <taxon>Magnoliopsida</taxon>
        <taxon>eudicotyledons</taxon>
        <taxon>Gunneridae</taxon>
        <taxon>Pentapetalae</taxon>
        <taxon>rosids</taxon>
        <taxon>malvids</taxon>
        <taxon>Brassicales</taxon>
        <taxon>Brassicaceae</taxon>
        <taxon>Brassiceae</taxon>
        <taxon>Eruca</taxon>
    </lineage>
</organism>
<gene>
    <name evidence="4" type="ORF">ERUC_LOCUS35618</name>
</gene>
<dbReference type="InterPro" id="IPR011992">
    <property type="entry name" value="EF-hand-dom_pair"/>
</dbReference>
<dbReference type="PROSITE" id="PS50222">
    <property type="entry name" value="EF_HAND_2"/>
    <property type="match status" value="3"/>
</dbReference>
<dbReference type="FunFam" id="1.10.238.10:FF:000003">
    <property type="entry name" value="Calmodulin A"/>
    <property type="match status" value="2"/>
</dbReference>
<protein>
    <recommendedName>
        <fullName evidence="3">EF-hand domain-containing protein</fullName>
    </recommendedName>
</protein>
<keyword evidence="1" id="KW-0677">Repeat</keyword>
<dbReference type="EMBL" id="CAKOAT010575154">
    <property type="protein sequence ID" value="CAH8383135.1"/>
    <property type="molecule type" value="Genomic_DNA"/>
</dbReference>
<name>A0ABC8LHJ7_ERUVS</name>
<dbReference type="SUPFAM" id="SSF47473">
    <property type="entry name" value="EF-hand"/>
    <property type="match status" value="1"/>
</dbReference>
<evidence type="ECO:0000313" key="5">
    <source>
        <dbReference type="Proteomes" id="UP001642260"/>
    </source>
</evidence>
<dbReference type="Pfam" id="PF13499">
    <property type="entry name" value="EF-hand_7"/>
    <property type="match status" value="2"/>
</dbReference>
<dbReference type="Gene3D" id="1.10.238.10">
    <property type="entry name" value="EF-hand"/>
    <property type="match status" value="2"/>
</dbReference>
<evidence type="ECO:0000256" key="2">
    <source>
        <dbReference type="ARBA" id="ARBA00022837"/>
    </source>
</evidence>
<accession>A0ABC8LHJ7</accession>
<reference evidence="4 5" key="1">
    <citation type="submission" date="2022-03" db="EMBL/GenBank/DDBJ databases">
        <authorList>
            <person name="Macdonald S."/>
            <person name="Ahmed S."/>
            <person name="Newling K."/>
        </authorList>
    </citation>
    <scope>NUCLEOTIDE SEQUENCE [LARGE SCALE GENOMIC DNA]</scope>
</reference>
<dbReference type="InterPro" id="IPR002048">
    <property type="entry name" value="EF_hand_dom"/>
</dbReference>
<dbReference type="InterPro" id="IPR050145">
    <property type="entry name" value="Centrin_CML-like"/>
</dbReference>
<keyword evidence="2" id="KW-0106">Calcium</keyword>
<dbReference type="InterPro" id="IPR018247">
    <property type="entry name" value="EF_Hand_1_Ca_BS"/>
</dbReference>
<dbReference type="CDD" id="cd00051">
    <property type="entry name" value="EFh"/>
    <property type="match status" value="1"/>
</dbReference>
<dbReference type="Proteomes" id="UP001642260">
    <property type="component" value="Unassembled WGS sequence"/>
</dbReference>
<dbReference type="GO" id="GO:0005509">
    <property type="term" value="F:calcium ion binding"/>
    <property type="evidence" value="ECO:0007669"/>
    <property type="project" value="UniProtKB-ARBA"/>
</dbReference>
<evidence type="ECO:0000313" key="4">
    <source>
        <dbReference type="EMBL" id="CAH8383135.1"/>
    </source>
</evidence>
<keyword evidence="5" id="KW-1185">Reference proteome</keyword>